<dbReference type="GO" id="GO:0016020">
    <property type="term" value="C:membrane"/>
    <property type="evidence" value="ECO:0007669"/>
    <property type="project" value="InterPro"/>
</dbReference>
<dbReference type="Pfam" id="PF19335">
    <property type="entry name" value="HMBD"/>
    <property type="match status" value="1"/>
</dbReference>
<evidence type="ECO:0000259" key="6">
    <source>
        <dbReference type="Pfam" id="PF25869"/>
    </source>
</evidence>
<feature type="domain" description="Heavy metal binding" evidence="5">
    <location>
        <begin position="57"/>
        <end position="82"/>
    </location>
</feature>
<dbReference type="Gene3D" id="2.40.50.100">
    <property type="match status" value="1"/>
</dbReference>
<dbReference type="InterPro" id="IPR021782">
    <property type="entry name" value="DUF3347"/>
</dbReference>
<evidence type="ECO:0000256" key="3">
    <source>
        <dbReference type="SAM" id="Phobius"/>
    </source>
</evidence>
<dbReference type="InterPro" id="IPR058791">
    <property type="entry name" value="3HB_CusB"/>
</dbReference>
<dbReference type="InterPro" id="IPR051909">
    <property type="entry name" value="MFP_Cation_Efflux"/>
</dbReference>
<feature type="domain" description="CusB-like beta-barrel" evidence="8">
    <location>
        <begin position="258"/>
        <end position="329"/>
    </location>
</feature>
<dbReference type="Pfam" id="PF25919">
    <property type="entry name" value="BSH_CusB"/>
    <property type="match status" value="1"/>
</dbReference>
<keyword evidence="3" id="KW-0472">Membrane</keyword>
<accession>A0A1Y1CQI9</accession>
<evidence type="ECO:0000256" key="1">
    <source>
        <dbReference type="ARBA" id="ARBA00009477"/>
    </source>
</evidence>
<feature type="domain" description="DUF3347" evidence="4">
    <location>
        <begin position="442"/>
        <end position="532"/>
    </location>
</feature>
<dbReference type="GO" id="GO:0022857">
    <property type="term" value="F:transmembrane transporter activity"/>
    <property type="evidence" value="ECO:0007669"/>
    <property type="project" value="InterPro"/>
</dbReference>
<dbReference type="Gene3D" id="2.40.30.170">
    <property type="match status" value="1"/>
</dbReference>
<evidence type="ECO:0000259" key="8">
    <source>
        <dbReference type="Pfam" id="PF25954"/>
    </source>
</evidence>
<dbReference type="PANTHER" id="PTHR30097">
    <property type="entry name" value="CATION EFFLUX SYSTEM PROTEIN CUSB"/>
    <property type="match status" value="1"/>
</dbReference>
<dbReference type="Pfam" id="PF11827">
    <property type="entry name" value="DUF3347"/>
    <property type="match status" value="1"/>
</dbReference>
<evidence type="ECO:0000259" key="4">
    <source>
        <dbReference type="Pfam" id="PF11827"/>
    </source>
</evidence>
<dbReference type="RefSeq" id="WP_096433212.1">
    <property type="nucleotide sequence ID" value="NZ_AP018042.1"/>
</dbReference>
<proteinExistence type="inferred from homology"/>
<dbReference type="Pfam" id="PF25975">
    <property type="entry name" value="CzcB_C"/>
    <property type="match status" value="1"/>
</dbReference>
<evidence type="ECO:0000313" key="10">
    <source>
        <dbReference type="EMBL" id="BAX82687.1"/>
    </source>
</evidence>
<dbReference type="InterPro" id="IPR006143">
    <property type="entry name" value="RND_pump_MFP"/>
</dbReference>
<keyword evidence="3" id="KW-0812">Transmembrane</keyword>
<evidence type="ECO:0000259" key="5">
    <source>
        <dbReference type="Pfam" id="PF19335"/>
    </source>
</evidence>
<dbReference type="GO" id="GO:0015679">
    <property type="term" value="P:plasma membrane copper ion transport"/>
    <property type="evidence" value="ECO:0007669"/>
    <property type="project" value="TreeGrafter"/>
</dbReference>
<feature type="domain" description="CzcB-like C-terminal circularly permuted SH3-like" evidence="9">
    <location>
        <begin position="343"/>
        <end position="401"/>
    </location>
</feature>
<dbReference type="InterPro" id="IPR058790">
    <property type="entry name" value="BSH_CusB"/>
</dbReference>
<dbReference type="NCBIfam" id="TIGR01730">
    <property type="entry name" value="RND_mfp"/>
    <property type="match status" value="1"/>
</dbReference>
<gene>
    <name evidence="10" type="ORF">ALGA_4397</name>
</gene>
<feature type="domain" description="CusB-like three alpha-helical bundle" evidence="6">
    <location>
        <begin position="171"/>
        <end position="218"/>
    </location>
</feature>
<organism evidence="10 11">
    <name type="scientific">Labilibaculum antarcticum</name>
    <dbReference type="NCBI Taxonomy" id="1717717"/>
    <lineage>
        <taxon>Bacteria</taxon>
        <taxon>Pseudomonadati</taxon>
        <taxon>Bacteroidota</taxon>
        <taxon>Bacteroidia</taxon>
        <taxon>Marinilabiliales</taxon>
        <taxon>Marinifilaceae</taxon>
        <taxon>Labilibaculum</taxon>
    </lineage>
</organism>
<reference evidence="11" key="2">
    <citation type="journal article" date="2020" name="Antonie Van Leeuwenhoek">
        <title>Labilibaculum antarcticum sp. nov., a novel facultative anaerobic, psychrotorelant bacterium isolated from marine sediment of Antarctica.</title>
        <authorList>
            <person name="Watanabe M."/>
            <person name="Kojima H."/>
            <person name="Fukui M."/>
        </authorList>
    </citation>
    <scope>NUCLEOTIDE SEQUENCE [LARGE SCALE GENOMIC DNA]</scope>
    <source>
        <strain evidence="11">SPP2</strain>
    </source>
</reference>
<dbReference type="InterPro" id="IPR058792">
    <property type="entry name" value="Beta-barrel_RND_2"/>
</dbReference>
<dbReference type="InterPro" id="IPR058649">
    <property type="entry name" value="CzcB_C"/>
</dbReference>
<dbReference type="FunFam" id="2.40.30.170:FF:000010">
    <property type="entry name" value="Efflux RND transporter periplasmic adaptor subunit"/>
    <property type="match status" value="1"/>
</dbReference>
<dbReference type="InterPro" id="IPR045800">
    <property type="entry name" value="HMBD"/>
</dbReference>
<evidence type="ECO:0000259" key="7">
    <source>
        <dbReference type="Pfam" id="PF25919"/>
    </source>
</evidence>
<dbReference type="GO" id="GO:0060003">
    <property type="term" value="P:copper ion export"/>
    <property type="evidence" value="ECO:0007669"/>
    <property type="project" value="TreeGrafter"/>
</dbReference>
<evidence type="ECO:0000259" key="9">
    <source>
        <dbReference type="Pfam" id="PF25975"/>
    </source>
</evidence>
<dbReference type="Gene3D" id="2.40.420.20">
    <property type="match status" value="1"/>
</dbReference>
<dbReference type="Pfam" id="PF25869">
    <property type="entry name" value="3HB_CusB"/>
    <property type="match status" value="1"/>
</dbReference>
<keyword evidence="2" id="KW-0813">Transport</keyword>
<dbReference type="EMBL" id="AP018042">
    <property type="protein sequence ID" value="BAX82687.1"/>
    <property type="molecule type" value="Genomic_DNA"/>
</dbReference>
<keyword evidence="3" id="KW-1133">Transmembrane helix</keyword>
<dbReference type="AlphaFoldDB" id="A0A1Y1CQI9"/>
<dbReference type="Proteomes" id="UP000218267">
    <property type="component" value="Chromosome"/>
</dbReference>
<reference evidence="10 11" key="1">
    <citation type="journal article" date="2018" name="Mar. Genomics">
        <title>Complete genome sequence of Marinifilaceae bacterium strain SPP2, isolated from the Antarctic marine sediment.</title>
        <authorList>
            <person name="Watanabe M."/>
            <person name="Kojima H."/>
            <person name="Fukui M."/>
        </authorList>
    </citation>
    <scope>NUCLEOTIDE SEQUENCE [LARGE SCALE GENOMIC DNA]</scope>
    <source>
        <strain evidence="10 11">SPP2</strain>
    </source>
</reference>
<evidence type="ECO:0000313" key="11">
    <source>
        <dbReference type="Proteomes" id="UP000218267"/>
    </source>
</evidence>
<protein>
    <submittedName>
        <fullName evidence="10">Metal transporter</fullName>
    </submittedName>
</protein>
<dbReference type="PANTHER" id="PTHR30097:SF15">
    <property type="entry name" value="CATION EFFLUX SYSTEM PROTEIN CUSB"/>
    <property type="match status" value="1"/>
</dbReference>
<dbReference type="OrthoDB" id="9806939at2"/>
<sequence length="595" mass="66476">MKNTIKYISENWKQKLIILVVGLFLGWIIFGGKSESTNEHEGHQHASENAAVAPTIWTCSMHPQIQQPSEGDCPICGMDLIPLDNSSSNSSPAIIEMNETAMKLANVQTTKIEKGKAVKEILLNGKVQVDERKISSQAIHFDGRIEKLMVNFEGEKVREGQTLARVYAPKLVSAQQELLQSLKTKDSYPELVKAAEQKLKFWKLSADQINSIKESGEVLQYFEIKADASGYVIKRNVAEGNYAKAGSILFEIADLSHVWVVFDAYEKDLAFIKKGAEIEFTISAIPGKTFNSKVSNIDPVIDAKKRTLSIRTELNNQDLLVKPEMFASGIIHAEINQMNNALLVPKSAIMWTGKRSVSYVKVDGGFEMREIVLGESLGDFYIVTDGLEENEEVVSKGTFTVDAAAQLNNKYSMMNRPESKKGVPNLQGYASMDFSMKLEQLLSSYFALKDILVETKAKEGKIAAKMVMSNLMKMMPNDAALKGKAVEFWKEKYPVLHDHLVEIMNSDDIKIQRKAFKPFSEALIGTLKSLGAGKNKVFIQFCPMADSDSGAFWLSSEEKIMNPYFGDMMLHCGEVTDTIIHEEPKSNPQQHQHQH</sequence>
<dbReference type="GO" id="GO:0046914">
    <property type="term" value="F:transition metal ion binding"/>
    <property type="evidence" value="ECO:0007669"/>
    <property type="project" value="TreeGrafter"/>
</dbReference>
<comment type="similarity">
    <text evidence="1">Belongs to the membrane fusion protein (MFP) (TC 8.A.1) family.</text>
</comment>
<keyword evidence="11" id="KW-1185">Reference proteome</keyword>
<feature type="transmembrane region" description="Helical" evidence="3">
    <location>
        <begin position="12"/>
        <end position="30"/>
    </location>
</feature>
<feature type="domain" description="CusB-like barrel-sandwich hybrid" evidence="7">
    <location>
        <begin position="141"/>
        <end position="253"/>
    </location>
</feature>
<dbReference type="Pfam" id="PF25954">
    <property type="entry name" value="Beta-barrel_RND_2"/>
    <property type="match status" value="1"/>
</dbReference>
<dbReference type="KEGG" id="mbas:ALGA_4397"/>
<name>A0A1Y1CQI9_9BACT</name>
<evidence type="ECO:0000256" key="2">
    <source>
        <dbReference type="ARBA" id="ARBA00022448"/>
    </source>
</evidence>
<dbReference type="Gene3D" id="6.10.140.730">
    <property type="match status" value="1"/>
</dbReference>
<dbReference type="GO" id="GO:0030288">
    <property type="term" value="C:outer membrane-bounded periplasmic space"/>
    <property type="evidence" value="ECO:0007669"/>
    <property type="project" value="TreeGrafter"/>
</dbReference>
<dbReference type="SUPFAM" id="SSF111369">
    <property type="entry name" value="HlyD-like secretion proteins"/>
    <property type="match status" value="1"/>
</dbReference>